<dbReference type="PATRIC" id="fig|927665.4.peg.1361"/>
<dbReference type="PROSITE" id="PS51257">
    <property type="entry name" value="PROKAR_LIPOPROTEIN"/>
    <property type="match status" value="1"/>
</dbReference>
<protein>
    <recommendedName>
        <fullName evidence="3">Putative auto-transporter adhesin head GIN domain-containing protein</fullName>
    </recommendedName>
</protein>
<dbReference type="Gene3D" id="2.160.20.120">
    <property type="match status" value="1"/>
</dbReference>
<accession>A0A0F5JIA4</accession>
<evidence type="ECO:0000256" key="1">
    <source>
        <dbReference type="SAM" id="MobiDB-lite"/>
    </source>
</evidence>
<sequence>MKRITFAIISLIAFSTISCFAEKIKGNGNIITKEIQVADYKQIKVGQGIETGGNSFFGKNQSPQVNYTQKGGKSGLKITIDENLLSELKFNSNGDVLQIETERGTRINPSKLIIETHSSELNKLGVSGGIDFFLRSSLSGENLEISASGASDVYLEKPIRITNLCKINLSGASDLKVSDLICDRIDTHSSGSSDMNLKGKANDGKYSCSGSSDIKAYDFVIKRLKCSASGSSDIFTTVTEKLEANASGSSDIKYKGNPEVKKHSSGSSDIDHIK</sequence>
<dbReference type="InterPro" id="IPR021255">
    <property type="entry name" value="DUF2807"/>
</dbReference>
<dbReference type="AlphaFoldDB" id="A0A0F5JIA4"/>
<feature type="region of interest" description="Disordered" evidence="1">
    <location>
        <begin position="245"/>
        <end position="274"/>
    </location>
</feature>
<dbReference type="PANTHER" id="PTHR39200">
    <property type="entry name" value="HYPOTHETICAL EXPORTED PROTEIN"/>
    <property type="match status" value="1"/>
</dbReference>
<dbReference type="STRING" id="927665.HMPREF1535_01332"/>
<dbReference type="Proteomes" id="UP000033047">
    <property type="component" value="Unassembled WGS sequence"/>
</dbReference>
<feature type="compositionally biased region" description="Basic and acidic residues" evidence="1">
    <location>
        <begin position="252"/>
        <end position="262"/>
    </location>
</feature>
<evidence type="ECO:0000313" key="4">
    <source>
        <dbReference type="EMBL" id="KKB57511.1"/>
    </source>
</evidence>
<dbReference type="PANTHER" id="PTHR39200:SF1">
    <property type="entry name" value="AUTO-TRANSPORTER ADHESIN HEAD GIN DOMAIN-CONTAINING PROTEIN-RELATED"/>
    <property type="match status" value="1"/>
</dbReference>
<dbReference type="EMBL" id="AQHV01000009">
    <property type="protein sequence ID" value="KKB57511.1"/>
    <property type="molecule type" value="Genomic_DNA"/>
</dbReference>
<feature type="signal peptide" evidence="2">
    <location>
        <begin position="1"/>
        <end position="21"/>
    </location>
</feature>
<feature type="chain" id="PRO_5002490045" description="Putative auto-transporter adhesin head GIN domain-containing protein" evidence="2">
    <location>
        <begin position="22"/>
        <end position="274"/>
    </location>
</feature>
<evidence type="ECO:0000256" key="2">
    <source>
        <dbReference type="SAM" id="SignalP"/>
    </source>
</evidence>
<keyword evidence="2" id="KW-0732">Signal</keyword>
<feature type="domain" description="Putative auto-transporter adhesin head GIN" evidence="3">
    <location>
        <begin position="64"/>
        <end position="258"/>
    </location>
</feature>
<dbReference type="RefSeq" id="WP_007655799.1">
    <property type="nucleotide sequence ID" value="NZ_KQ033912.1"/>
</dbReference>
<evidence type="ECO:0000259" key="3">
    <source>
        <dbReference type="Pfam" id="PF10988"/>
    </source>
</evidence>
<proteinExistence type="predicted"/>
<comment type="caution">
    <text evidence="4">The sequence shown here is derived from an EMBL/GenBank/DDBJ whole genome shotgun (WGS) entry which is preliminary data.</text>
</comment>
<gene>
    <name evidence="4" type="ORF">HMPREF1535_01332</name>
</gene>
<dbReference type="GeneID" id="69982545"/>
<reference evidence="4 5" key="1">
    <citation type="submission" date="2013-04" db="EMBL/GenBank/DDBJ databases">
        <title>The Genome Sequence of Parabacteroides goldsteinii DSM 19448.</title>
        <authorList>
            <consortium name="The Broad Institute Genomics Platform"/>
            <person name="Earl A."/>
            <person name="Ward D."/>
            <person name="Feldgarden M."/>
            <person name="Gevers D."/>
            <person name="Martens E."/>
            <person name="Sakamoto M."/>
            <person name="Benno Y."/>
            <person name="Song Y."/>
            <person name="Liu C."/>
            <person name="Lee J."/>
            <person name="Bolanos M."/>
            <person name="Vaisanen M.L."/>
            <person name="Finegold S.M."/>
            <person name="Walker B."/>
            <person name="Young S."/>
            <person name="Zeng Q."/>
            <person name="Gargeya S."/>
            <person name="Fitzgerald M."/>
            <person name="Haas B."/>
            <person name="Abouelleil A."/>
            <person name="Allen A.W."/>
            <person name="Alvarado L."/>
            <person name="Arachchi H.M."/>
            <person name="Berlin A.M."/>
            <person name="Chapman S.B."/>
            <person name="Gainer-Dewar J."/>
            <person name="Goldberg J."/>
            <person name="Griggs A."/>
            <person name="Gujja S."/>
            <person name="Hansen M."/>
            <person name="Howarth C."/>
            <person name="Imamovic A."/>
            <person name="Ireland A."/>
            <person name="Larimer J."/>
            <person name="McCowan C."/>
            <person name="Murphy C."/>
            <person name="Pearson M."/>
            <person name="Poon T.W."/>
            <person name="Priest M."/>
            <person name="Roberts A."/>
            <person name="Saif S."/>
            <person name="Shea T."/>
            <person name="Sisk P."/>
            <person name="Sykes S."/>
            <person name="Wortman J."/>
            <person name="Nusbaum C."/>
            <person name="Birren B."/>
        </authorList>
    </citation>
    <scope>NUCLEOTIDE SEQUENCE [LARGE SCALE GENOMIC DNA]</scope>
    <source>
        <strain evidence="4 5">DSM 19448</strain>
    </source>
</reference>
<dbReference type="Pfam" id="PF10988">
    <property type="entry name" value="DUF2807"/>
    <property type="match status" value="1"/>
</dbReference>
<dbReference type="HOGENOM" id="CLU_072746_0_1_10"/>
<evidence type="ECO:0000313" key="5">
    <source>
        <dbReference type="Proteomes" id="UP000033047"/>
    </source>
</evidence>
<organism evidence="4 5">
    <name type="scientific">Parabacteroides goldsteinii DSM 19448 = WAL 12034</name>
    <dbReference type="NCBI Taxonomy" id="927665"/>
    <lineage>
        <taxon>Bacteria</taxon>
        <taxon>Pseudomonadati</taxon>
        <taxon>Bacteroidota</taxon>
        <taxon>Bacteroidia</taxon>
        <taxon>Bacteroidales</taxon>
        <taxon>Tannerellaceae</taxon>
        <taxon>Parabacteroides</taxon>
    </lineage>
</organism>
<name>A0A0F5JIA4_9BACT</name>